<dbReference type="EMBL" id="BTGC01000003">
    <property type="protein sequence ID" value="GMM49956.1"/>
    <property type="molecule type" value="Genomic_DNA"/>
</dbReference>
<sequence length="715" mass="78525">MVLDGAYALKEITEFENKYAQSGQKLTDDEKNTLSIVRRDAEQAYGMQHDMNIFNEYERHRLAELEYLYQIRGIRQAQPAAIFREGYAGYGNGWTGSKIRLLYPPDRKRGGRMAREMVLPIYKVYATKNLSEQLVPLRINLSTEKYRLKDRIVWNADDTTVPLELFVENILEDFGIPLSLAPQVFQSLQEQMSMHMPHIYPRPNAVTDINPQPVTGAVKADSNSNANSNNSVANNSNDGTGSNAVTGLHGLHGLHGTHGTQGQQGQQGQQGSQLASNASNTSNAHNARNEAINNYSGIEETESSIPSARFVNDVNAAASAFPENNETGVSTSSVSYDGGALERTNSNPNDSGIAASIGSTGSTGSTGTIEPKVPAESTTDRKESTESTGSTETTGSIGSIGSTETAGSTGSTEANGANGANGSTESTESKVPGEPSEPSMAAKAAQLIEQSQYDEDMRITIKINITIGHHQLLDQFEWDINNPDNDPEMFGVILANELSLPMEFGPAVAHAIREQCQAFTRSLFNSGYQFDGKPPYDSSLQNELSPSINEHSFLRRPEMLDKYTPTLSEAKISRLTIHTHEQDQERRELRSRRRQGRSSRRGMISEMRQGGATAGSNSDVVFYPHEVKGPDFCTPIYSSLLPGGLDRNLDILHMSLYHGDESYGGDKPDFVYNFHKLRRERNIPSASLFDEPMTAKDTKRWIVKLKLPKNASGRV</sequence>
<keyword evidence="3" id="KW-0805">Transcription regulation</keyword>
<feature type="region of interest" description="Disordered" evidence="6">
    <location>
        <begin position="205"/>
        <end position="283"/>
    </location>
</feature>
<feature type="region of interest" description="Disordered" evidence="6">
    <location>
        <begin position="571"/>
        <end position="617"/>
    </location>
</feature>
<protein>
    <submittedName>
        <fullName evidence="7">Snf5 protein</fullName>
    </submittedName>
</protein>
<gene>
    <name evidence="7" type="ORF">DASB73_009140</name>
</gene>
<reference evidence="7 8" key="1">
    <citation type="journal article" date="2023" name="Elife">
        <title>Identification of key yeast species and microbe-microbe interactions impacting larval growth of Drosophila in the wild.</title>
        <authorList>
            <person name="Mure A."/>
            <person name="Sugiura Y."/>
            <person name="Maeda R."/>
            <person name="Honda K."/>
            <person name="Sakurai N."/>
            <person name="Takahashi Y."/>
            <person name="Watada M."/>
            <person name="Katoh T."/>
            <person name="Gotoh A."/>
            <person name="Gotoh Y."/>
            <person name="Taniguchi I."/>
            <person name="Nakamura K."/>
            <person name="Hayashi T."/>
            <person name="Katayama T."/>
            <person name="Uemura T."/>
            <person name="Hattori Y."/>
        </authorList>
    </citation>
    <scope>NUCLEOTIDE SEQUENCE [LARGE SCALE GENOMIC DNA]</scope>
    <source>
        <strain evidence="7 8">SB-73</strain>
    </source>
</reference>
<keyword evidence="4" id="KW-0804">Transcription</keyword>
<dbReference type="GO" id="GO:0000228">
    <property type="term" value="C:nuclear chromosome"/>
    <property type="evidence" value="ECO:0007669"/>
    <property type="project" value="InterPro"/>
</dbReference>
<dbReference type="Proteomes" id="UP001362899">
    <property type="component" value="Unassembled WGS sequence"/>
</dbReference>
<evidence type="ECO:0000313" key="8">
    <source>
        <dbReference type="Proteomes" id="UP001362899"/>
    </source>
</evidence>
<feature type="compositionally biased region" description="Basic residues" evidence="6">
    <location>
        <begin position="589"/>
        <end position="600"/>
    </location>
</feature>
<feature type="compositionally biased region" description="Low complexity" evidence="6">
    <location>
        <begin position="222"/>
        <end position="237"/>
    </location>
</feature>
<evidence type="ECO:0000313" key="7">
    <source>
        <dbReference type="EMBL" id="GMM49956.1"/>
    </source>
</evidence>
<dbReference type="InterPro" id="IPR006939">
    <property type="entry name" value="SNF5"/>
</dbReference>
<feature type="compositionally biased region" description="Low complexity" evidence="6">
    <location>
        <begin position="351"/>
        <end position="369"/>
    </location>
</feature>
<comment type="caution">
    <text evidence="7">The sequence shown here is derived from an EMBL/GenBank/DDBJ whole genome shotgun (WGS) entry which is preliminary data.</text>
</comment>
<evidence type="ECO:0000256" key="4">
    <source>
        <dbReference type="ARBA" id="ARBA00023163"/>
    </source>
</evidence>
<dbReference type="AlphaFoldDB" id="A0AAV5RFI0"/>
<comment type="similarity">
    <text evidence="2">Belongs to the SNF5 family.</text>
</comment>
<evidence type="ECO:0000256" key="2">
    <source>
        <dbReference type="ARBA" id="ARBA00010239"/>
    </source>
</evidence>
<evidence type="ECO:0000256" key="3">
    <source>
        <dbReference type="ARBA" id="ARBA00023015"/>
    </source>
</evidence>
<keyword evidence="5" id="KW-0539">Nucleus</keyword>
<feature type="region of interest" description="Disordered" evidence="6">
    <location>
        <begin position="322"/>
        <end position="442"/>
    </location>
</feature>
<name>A0AAV5RFI0_STABA</name>
<evidence type="ECO:0000256" key="6">
    <source>
        <dbReference type="SAM" id="MobiDB-lite"/>
    </source>
</evidence>
<feature type="compositionally biased region" description="Low complexity" evidence="6">
    <location>
        <begin position="257"/>
        <end position="283"/>
    </location>
</feature>
<comment type="subcellular location">
    <subcellularLocation>
        <location evidence="1">Nucleus</location>
    </subcellularLocation>
</comment>
<feature type="compositionally biased region" description="Basic and acidic residues" evidence="6">
    <location>
        <begin position="578"/>
        <end position="588"/>
    </location>
</feature>
<dbReference type="PANTHER" id="PTHR10019">
    <property type="entry name" value="SNF5"/>
    <property type="match status" value="1"/>
</dbReference>
<keyword evidence="8" id="KW-1185">Reference proteome</keyword>
<feature type="compositionally biased region" description="Polar residues" evidence="6">
    <location>
        <begin position="322"/>
        <end position="335"/>
    </location>
</feature>
<accession>A0AAV5RFI0</accession>
<proteinExistence type="inferred from homology"/>
<evidence type="ECO:0000256" key="1">
    <source>
        <dbReference type="ARBA" id="ARBA00004123"/>
    </source>
</evidence>
<evidence type="ECO:0000256" key="5">
    <source>
        <dbReference type="ARBA" id="ARBA00023242"/>
    </source>
</evidence>
<organism evidence="7 8">
    <name type="scientific">Starmerella bacillaris</name>
    <name type="common">Yeast</name>
    <name type="synonym">Candida zemplinina</name>
    <dbReference type="NCBI Taxonomy" id="1247836"/>
    <lineage>
        <taxon>Eukaryota</taxon>
        <taxon>Fungi</taxon>
        <taxon>Dikarya</taxon>
        <taxon>Ascomycota</taxon>
        <taxon>Saccharomycotina</taxon>
        <taxon>Dipodascomycetes</taxon>
        <taxon>Dipodascales</taxon>
        <taxon>Trichomonascaceae</taxon>
        <taxon>Starmerella</taxon>
    </lineage>
</organism>
<dbReference type="GO" id="GO:0006338">
    <property type="term" value="P:chromatin remodeling"/>
    <property type="evidence" value="ECO:0007669"/>
    <property type="project" value="InterPro"/>
</dbReference>
<dbReference type="Pfam" id="PF04855">
    <property type="entry name" value="SNF5"/>
    <property type="match status" value="1"/>
</dbReference>
<feature type="compositionally biased region" description="Low complexity" evidence="6">
    <location>
        <begin position="386"/>
        <end position="414"/>
    </location>
</feature>